<evidence type="ECO:0000256" key="1">
    <source>
        <dbReference type="SAM" id="MobiDB-lite"/>
    </source>
</evidence>
<feature type="transmembrane region" description="Helical" evidence="2">
    <location>
        <begin position="106"/>
        <end position="127"/>
    </location>
</feature>
<dbReference type="EMBL" id="MU853864">
    <property type="protein sequence ID" value="KAK3937070.1"/>
    <property type="molecule type" value="Genomic_DNA"/>
</dbReference>
<protein>
    <recommendedName>
        <fullName evidence="5">DUF1275 domain protein</fullName>
    </recommendedName>
</protein>
<evidence type="ECO:0000313" key="4">
    <source>
        <dbReference type="Proteomes" id="UP001303473"/>
    </source>
</evidence>
<dbReference type="AlphaFoldDB" id="A0AAN6S1J5"/>
<organism evidence="3 4">
    <name type="scientific">Diplogelasinospora grovesii</name>
    <dbReference type="NCBI Taxonomy" id="303347"/>
    <lineage>
        <taxon>Eukaryota</taxon>
        <taxon>Fungi</taxon>
        <taxon>Dikarya</taxon>
        <taxon>Ascomycota</taxon>
        <taxon>Pezizomycotina</taxon>
        <taxon>Sordariomycetes</taxon>
        <taxon>Sordariomycetidae</taxon>
        <taxon>Sordariales</taxon>
        <taxon>Diplogelasinosporaceae</taxon>
        <taxon>Diplogelasinospora</taxon>
    </lineage>
</organism>
<feature type="transmembrane region" description="Helical" evidence="2">
    <location>
        <begin position="139"/>
        <end position="158"/>
    </location>
</feature>
<feature type="compositionally biased region" description="Polar residues" evidence="1">
    <location>
        <begin position="8"/>
        <end position="37"/>
    </location>
</feature>
<feature type="region of interest" description="Disordered" evidence="1">
    <location>
        <begin position="1"/>
        <end position="37"/>
    </location>
</feature>
<keyword evidence="4" id="KW-1185">Reference proteome</keyword>
<comment type="caution">
    <text evidence="3">The sequence shown here is derived from an EMBL/GenBank/DDBJ whole genome shotgun (WGS) entry which is preliminary data.</text>
</comment>
<feature type="transmembrane region" description="Helical" evidence="2">
    <location>
        <begin position="250"/>
        <end position="269"/>
    </location>
</feature>
<proteinExistence type="predicted"/>
<gene>
    <name evidence="3" type="ORF">QBC46DRAFT_393619</name>
</gene>
<reference evidence="4" key="1">
    <citation type="journal article" date="2023" name="Mol. Phylogenet. Evol.">
        <title>Genome-scale phylogeny and comparative genomics of the fungal order Sordariales.</title>
        <authorList>
            <person name="Hensen N."/>
            <person name="Bonometti L."/>
            <person name="Westerberg I."/>
            <person name="Brannstrom I.O."/>
            <person name="Guillou S."/>
            <person name="Cros-Aarteil S."/>
            <person name="Calhoun S."/>
            <person name="Haridas S."/>
            <person name="Kuo A."/>
            <person name="Mondo S."/>
            <person name="Pangilinan J."/>
            <person name="Riley R."/>
            <person name="LaButti K."/>
            <person name="Andreopoulos B."/>
            <person name="Lipzen A."/>
            <person name="Chen C."/>
            <person name="Yan M."/>
            <person name="Daum C."/>
            <person name="Ng V."/>
            <person name="Clum A."/>
            <person name="Steindorff A."/>
            <person name="Ohm R.A."/>
            <person name="Martin F."/>
            <person name="Silar P."/>
            <person name="Natvig D.O."/>
            <person name="Lalanne C."/>
            <person name="Gautier V."/>
            <person name="Ament-Velasquez S.L."/>
            <person name="Kruys A."/>
            <person name="Hutchinson M.I."/>
            <person name="Powell A.J."/>
            <person name="Barry K."/>
            <person name="Miller A.N."/>
            <person name="Grigoriev I.V."/>
            <person name="Debuchy R."/>
            <person name="Gladieux P."/>
            <person name="Hiltunen Thoren M."/>
            <person name="Johannesson H."/>
        </authorList>
    </citation>
    <scope>NUCLEOTIDE SEQUENCE [LARGE SCALE GENOMIC DNA]</scope>
    <source>
        <strain evidence="4">CBS 340.73</strain>
    </source>
</reference>
<feature type="transmembrane region" description="Helical" evidence="2">
    <location>
        <begin position="227"/>
        <end position="244"/>
    </location>
</feature>
<dbReference type="PANTHER" id="PTHR37488">
    <property type="entry name" value="DUF1275 DOMAIN-CONTAINING PROTEIN"/>
    <property type="match status" value="1"/>
</dbReference>
<keyword evidence="2" id="KW-1133">Transmembrane helix</keyword>
<dbReference type="Proteomes" id="UP001303473">
    <property type="component" value="Unassembled WGS sequence"/>
</dbReference>
<feature type="transmembrane region" description="Helical" evidence="2">
    <location>
        <begin position="164"/>
        <end position="184"/>
    </location>
</feature>
<sequence>MLGAYPNKMTSTEKVTSGSDSEGCNANPRLQPSKTPSSFASRAWQHLKAPVRPSGFAEFELTLLTFCTGLQDAISFPDYHCFTSNQTGNTVFLMLAIALPHLDGEMFITANIGTALGLFLAAGWVTGQLSHIIGPRRRIWLMLCNFVQACLVLAAAAIQHTHGVQLTGAWTLAVLGLLAFASGSQVVQSRSLQMTEISTAMATAAWVDLVIDPHLFTLKNRPRTRRIAFLASLVLGALVGAFIYKTAGSAAAIAVSGAGKLLVAFMYLFNSAEQERPDSAEDSV</sequence>
<dbReference type="InterPro" id="IPR010699">
    <property type="entry name" value="DUF1275"/>
</dbReference>
<accession>A0AAN6S1J5</accession>
<dbReference type="PANTHER" id="PTHR37488:SF2">
    <property type="entry name" value="DUF1275 DOMAIN-CONTAINING PROTEIN"/>
    <property type="match status" value="1"/>
</dbReference>
<dbReference type="Pfam" id="PF06912">
    <property type="entry name" value="DUF1275"/>
    <property type="match status" value="1"/>
</dbReference>
<name>A0AAN6S1J5_9PEZI</name>
<evidence type="ECO:0000313" key="3">
    <source>
        <dbReference type="EMBL" id="KAK3937070.1"/>
    </source>
</evidence>
<keyword evidence="2" id="KW-0812">Transmembrane</keyword>
<evidence type="ECO:0008006" key="5">
    <source>
        <dbReference type="Google" id="ProtNLM"/>
    </source>
</evidence>
<keyword evidence="2" id="KW-0472">Membrane</keyword>
<evidence type="ECO:0000256" key="2">
    <source>
        <dbReference type="SAM" id="Phobius"/>
    </source>
</evidence>